<feature type="compositionally biased region" description="Polar residues" evidence="5">
    <location>
        <begin position="1"/>
        <end position="20"/>
    </location>
</feature>
<dbReference type="Pfam" id="PF01585">
    <property type="entry name" value="G-patch"/>
    <property type="match status" value="1"/>
</dbReference>
<name>A0A397TFQ1_9GLOM</name>
<dbReference type="GO" id="GO:0008380">
    <property type="term" value="P:RNA splicing"/>
    <property type="evidence" value="ECO:0007669"/>
    <property type="project" value="UniProtKB-KW"/>
</dbReference>
<evidence type="ECO:0000259" key="6">
    <source>
        <dbReference type="PROSITE" id="PS50174"/>
    </source>
</evidence>
<dbReference type="GO" id="GO:0003723">
    <property type="term" value="F:RNA binding"/>
    <property type="evidence" value="ECO:0007669"/>
    <property type="project" value="TreeGrafter"/>
</dbReference>
<dbReference type="PROSITE" id="PS50174">
    <property type="entry name" value="G_PATCH"/>
    <property type="match status" value="1"/>
</dbReference>
<evidence type="ECO:0000256" key="2">
    <source>
        <dbReference type="ARBA" id="ARBA00022664"/>
    </source>
</evidence>
<dbReference type="SMART" id="SM00443">
    <property type="entry name" value="G_patch"/>
    <property type="match status" value="1"/>
</dbReference>
<feature type="region of interest" description="Disordered" evidence="5">
    <location>
        <begin position="151"/>
        <end position="186"/>
    </location>
</feature>
<feature type="region of interest" description="Disordered" evidence="5">
    <location>
        <begin position="321"/>
        <end position="344"/>
    </location>
</feature>
<proteinExistence type="predicted"/>
<keyword evidence="2" id="KW-0507">mRNA processing</keyword>
<sequence>MSTLSNSDDVSAITSSTEQGVATEIEPKEKIESGSGSAGISNPTKISFAISKPSEHVNLGDGDADNLQETANTNTEENVILKNEPTESNSSETSNNNNNNVGSAGENKKKRKRSRWDQAGSTTVKEAPTPSIDLNSTQGVSAGVAVYEVSGYSSSSSSSPYSLARSSTTTLATSTDSARPVPPQQSYTFSDKRKFVKYSDTYKSGMVRIGSKWVYPEDEITDGGTWEHKKRAEEMKKTAEQAALLTSHAEAKRAHHIADFLPKEELERFEQKVKAIKTGGTTPTYEDYASNKLDQSNIGFKMLMKQGWQAGSGLGKSGEGIAAPINKADSRPANAGLGQTKPEGVEEEDDEFEIYRKRMMLAYRFRPNPLVREQFLFQLHVMKNAKWCNFTFPFRISDWFL</sequence>
<keyword evidence="3" id="KW-0508">mRNA splicing</keyword>
<feature type="compositionally biased region" description="Low complexity" evidence="5">
    <location>
        <begin position="151"/>
        <end position="179"/>
    </location>
</feature>
<feature type="compositionally biased region" description="Polar residues" evidence="5">
    <location>
        <begin position="67"/>
        <end position="77"/>
    </location>
</feature>
<feature type="compositionally biased region" description="Low complexity" evidence="5">
    <location>
        <begin position="86"/>
        <end position="100"/>
    </location>
</feature>
<organism evidence="7 8">
    <name type="scientific">Glomus cerebriforme</name>
    <dbReference type="NCBI Taxonomy" id="658196"/>
    <lineage>
        <taxon>Eukaryota</taxon>
        <taxon>Fungi</taxon>
        <taxon>Fungi incertae sedis</taxon>
        <taxon>Mucoromycota</taxon>
        <taxon>Glomeromycotina</taxon>
        <taxon>Glomeromycetes</taxon>
        <taxon>Glomerales</taxon>
        <taxon>Glomeraceae</taxon>
        <taxon>Glomus</taxon>
    </lineage>
</organism>
<feature type="region of interest" description="Disordered" evidence="5">
    <location>
        <begin position="1"/>
        <end position="139"/>
    </location>
</feature>
<dbReference type="PANTHER" id="PTHR23340:SF0">
    <property type="entry name" value="SURP AND G-PATCH DOMAIN-CONTAINING PROTEIN 1 ISOFORM X1"/>
    <property type="match status" value="1"/>
</dbReference>
<comment type="caution">
    <text evidence="7">The sequence shown here is derived from an EMBL/GenBank/DDBJ whole genome shotgun (WGS) entry which is preliminary data.</text>
</comment>
<comment type="subcellular location">
    <subcellularLocation>
        <location evidence="1">Nucleus</location>
    </subcellularLocation>
</comment>
<dbReference type="InterPro" id="IPR000467">
    <property type="entry name" value="G_patch_dom"/>
</dbReference>
<evidence type="ECO:0000313" key="7">
    <source>
        <dbReference type="EMBL" id="RIA93694.1"/>
    </source>
</evidence>
<dbReference type="GO" id="GO:0006397">
    <property type="term" value="P:mRNA processing"/>
    <property type="evidence" value="ECO:0007669"/>
    <property type="project" value="UniProtKB-KW"/>
</dbReference>
<evidence type="ECO:0000256" key="5">
    <source>
        <dbReference type="SAM" id="MobiDB-lite"/>
    </source>
</evidence>
<evidence type="ECO:0000256" key="4">
    <source>
        <dbReference type="ARBA" id="ARBA00023242"/>
    </source>
</evidence>
<protein>
    <recommendedName>
        <fullName evidence="6">G-patch domain-containing protein</fullName>
    </recommendedName>
</protein>
<evidence type="ECO:0000313" key="8">
    <source>
        <dbReference type="Proteomes" id="UP000265703"/>
    </source>
</evidence>
<dbReference type="OrthoDB" id="4822at2759"/>
<dbReference type="GO" id="GO:0005654">
    <property type="term" value="C:nucleoplasm"/>
    <property type="evidence" value="ECO:0007669"/>
    <property type="project" value="TreeGrafter"/>
</dbReference>
<dbReference type="PANTHER" id="PTHR23340">
    <property type="entry name" value="ARGININE/SERINE RICH SPLICING FACTOR SF4/14"/>
    <property type="match status" value="1"/>
</dbReference>
<evidence type="ECO:0000256" key="3">
    <source>
        <dbReference type="ARBA" id="ARBA00023187"/>
    </source>
</evidence>
<feature type="compositionally biased region" description="Polar residues" evidence="5">
    <location>
        <begin position="34"/>
        <end position="45"/>
    </location>
</feature>
<keyword evidence="4" id="KW-0539">Nucleus</keyword>
<dbReference type="Proteomes" id="UP000265703">
    <property type="component" value="Unassembled WGS sequence"/>
</dbReference>
<dbReference type="STRING" id="658196.A0A397TFQ1"/>
<dbReference type="InterPro" id="IPR040169">
    <property type="entry name" value="SUGP1/2"/>
</dbReference>
<gene>
    <name evidence="7" type="ORF">C1645_761891</name>
</gene>
<dbReference type="AlphaFoldDB" id="A0A397TFQ1"/>
<keyword evidence="8" id="KW-1185">Reference proteome</keyword>
<feature type="domain" description="G-patch" evidence="6">
    <location>
        <begin position="295"/>
        <end position="342"/>
    </location>
</feature>
<reference evidence="7" key="1">
    <citation type="submission" date="2018-06" db="EMBL/GenBank/DDBJ databases">
        <title>Comparative genomics reveals the genomic features of Rhizophagus irregularis, R. cerebriforme, R. diaphanum and Gigaspora rosea, and their symbiotic lifestyle signature.</title>
        <authorList>
            <person name="Morin E."/>
            <person name="San Clemente H."/>
            <person name="Chen E.C.H."/>
            <person name="De La Providencia I."/>
            <person name="Hainaut M."/>
            <person name="Kuo A."/>
            <person name="Kohler A."/>
            <person name="Murat C."/>
            <person name="Tang N."/>
            <person name="Roy S."/>
            <person name="Loubradou J."/>
            <person name="Henrissat B."/>
            <person name="Grigoriev I.V."/>
            <person name="Corradi N."/>
            <person name="Roux C."/>
            <person name="Martin F.M."/>
        </authorList>
    </citation>
    <scope>NUCLEOTIDE SEQUENCE [LARGE SCALE GENOMIC DNA]</scope>
    <source>
        <strain evidence="7">DAOM 227022</strain>
    </source>
</reference>
<evidence type="ECO:0000256" key="1">
    <source>
        <dbReference type="ARBA" id="ARBA00004123"/>
    </source>
</evidence>
<accession>A0A397TFQ1</accession>
<dbReference type="EMBL" id="QKYT01000099">
    <property type="protein sequence ID" value="RIA93694.1"/>
    <property type="molecule type" value="Genomic_DNA"/>
</dbReference>